<protein>
    <recommendedName>
        <fullName evidence="3">DUF6534 domain-containing protein</fullName>
    </recommendedName>
</protein>
<dbReference type="Pfam" id="PF20152">
    <property type="entry name" value="DUF6534"/>
    <property type="match status" value="1"/>
</dbReference>
<evidence type="ECO:0000256" key="1">
    <source>
        <dbReference type="SAM" id="MobiDB-lite"/>
    </source>
</evidence>
<feature type="transmembrane region" description="Helical" evidence="2">
    <location>
        <begin position="121"/>
        <end position="142"/>
    </location>
</feature>
<feature type="domain" description="DUF6534" evidence="3">
    <location>
        <begin position="168"/>
        <end position="253"/>
    </location>
</feature>
<feature type="transmembrane region" description="Helical" evidence="2">
    <location>
        <begin position="20"/>
        <end position="38"/>
    </location>
</feature>
<evidence type="ECO:0000256" key="2">
    <source>
        <dbReference type="SAM" id="Phobius"/>
    </source>
</evidence>
<proteinExistence type="predicted"/>
<dbReference type="OrthoDB" id="3262409at2759"/>
<keyword evidence="2" id="KW-0472">Membrane</keyword>
<feature type="region of interest" description="Disordered" evidence="1">
    <location>
        <begin position="310"/>
        <end position="333"/>
    </location>
</feature>
<organism evidence="4 5">
    <name type="scientific">Schizopora paradoxa</name>
    <dbReference type="NCBI Taxonomy" id="27342"/>
    <lineage>
        <taxon>Eukaryota</taxon>
        <taxon>Fungi</taxon>
        <taxon>Dikarya</taxon>
        <taxon>Basidiomycota</taxon>
        <taxon>Agaricomycotina</taxon>
        <taxon>Agaricomycetes</taxon>
        <taxon>Hymenochaetales</taxon>
        <taxon>Schizoporaceae</taxon>
        <taxon>Schizopora</taxon>
    </lineage>
</organism>
<keyword evidence="5" id="KW-1185">Reference proteome</keyword>
<feature type="transmembrane region" description="Helical" evidence="2">
    <location>
        <begin position="88"/>
        <end position="109"/>
    </location>
</feature>
<evidence type="ECO:0000313" key="5">
    <source>
        <dbReference type="Proteomes" id="UP000053477"/>
    </source>
</evidence>
<feature type="transmembrane region" description="Helical" evidence="2">
    <location>
        <begin position="162"/>
        <end position="183"/>
    </location>
</feature>
<dbReference type="InterPro" id="IPR045339">
    <property type="entry name" value="DUF6534"/>
</dbReference>
<dbReference type="PANTHER" id="PTHR40465">
    <property type="entry name" value="CHROMOSOME 1, WHOLE GENOME SHOTGUN SEQUENCE"/>
    <property type="match status" value="1"/>
</dbReference>
<keyword evidence="2" id="KW-0812">Transmembrane</keyword>
<dbReference type="PANTHER" id="PTHR40465:SF1">
    <property type="entry name" value="DUF6534 DOMAIN-CONTAINING PROTEIN"/>
    <property type="match status" value="1"/>
</dbReference>
<dbReference type="EMBL" id="KQ086087">
    <property type="protein sequence ID" value="KLO08560.1"/>
    <property type="molecule type" value="Genomic_DNA"/>
</dbReference>
<feature type="transmembrane region" description="Helical" evidence="2">
    <location>
        <begin position="203"/>
        <end position="223"/>
    </location>
</feature>
<keyword evidence="2" id="KW-1133">Transmembrane helix</keyword>
<accession>A0A0H2R9M8</accession>
<dbReference type="InParanoid" id="A0A0H2R9M8"/>
<dbReference type="Proteomes" id="UP000053477">
    <property type="component" value="Unassembled WGS sequence"/>
</dbReference>
<evidence type="ECO:0000313" key="4">
    <source>
        <dbReference type="EMBL" id="KLO08560.1"/>
    </source>
</evidence>
<reference evidence="4 5" key="1">
    <citation type="submission" date="2015-04" db="EMBL/GenBank/DDBJ databases">
        <title>Complete genome sequence of Schizopora paradoxa KUC8140, a cosmopolitan wood degrader in East Asia.</title>
        <authorList>
            <consortium name="DOE Joint Genome Institute"/>
            <person name="Min B."/>
            <person name="Park H."/>
            <person name="Jang Y."/>
            <person name="Kim J.-J."/>
            <person name="Kim K.H."/>
            <person name="Pangilinan J."/>
            <person name="Lipzen A."/>
            <person name="Riley R."/>
            <person name="Grigoriev I.V."/>
            <person name="Spatafora J.W."/>
            <person name="Choi I.-G."/>
        </authorList>
    </citation>
    <scope>NUCLEOTIDE SEQUENCE [LARGE SCALE GENOMIC DNA]</scope>
    <source>
        <strain evidence="4 5">KUC8140</strain>
    </source>
</reference>
<sequence>MSEAVLVNVTTVSGPLLLGYLFNWGLFGVLSVQVYFYYLAFPRDRRLTKWLVCGIYILELSQTILLTHDAFGTYAIHYGDDGFLNNMQLIPLSVPIFSGMVSCAVQMHYGYLLRKLSGSRLLGFAVAFFAIAQCTAAFVQGVQAFIVNDISALATKAFASETIWLAGSAICDLIIASGMTYILLQKDTRLPATHALITKLVRVIVETGCLTAVSATIQMALFISLREKPYFTCIGLALAKLYSNSLLAILNSRIRIEGVHSSPGAQVSAGSSFAFYERSANGRRSALPFPRLDGNGPHIVDVRIQRQTETWTDDNKSKASTTTPDLDSILSKA</sequence>
<name>A0A0H2R9M8_9AGAM</name>
<evidence type="ECO:0000259" key="3">
    <source>
        <dbReference type="Pfam" id="PF20152"/>
    </source>
</evidence>
<gene>
    <name evidence="4" type="ORF">SCHPADRAFT_1000869</name>
</gene>
<feature type="transmembrane region" description="Helical" evidence="2">
    <location>
        <begin position="50"/>
        <end position="68"/>
    </location>
</feature>
<dbReference type="AlphaFoldDB" id="A0A0H2R9M8"/>